<dbReference type="GO" id="GO:0016787">
    <property type="term" value="F:hydrolase activity"/>
    <property type="evidence" value="ECO:0007669"/>
    <property type="project" value="UniProtKB-KW"/>
</dbReference>
<evidence type="ECO:0000259" key="1">
    <source>
        <dbReference type="PROSITE" id="PS50830"/>
    </source>
</evidence>
<dbReference type="AlphaFoldDB" id="A0A6N2KXD1"/>
<dbReference type="FunFam" id="2.40.50.90:FF:000018">
    <property type="entry name" value="Ribonuclease"/>
    <property type="match status" value="1"/>
</dbReference>
<dbReference type="EMBL" id="CAADRP010000868">
    <property type="protein sequence ID" value="VFU32973.1"/>
    <property type="molecule type" value="Genomic_DNA"/>
</dbReference>
<dbReference type="Gene3D" id="2.40.50.90">
    <property type="match status" value="2"/>
</dbReference>
<feature type="domain" description="TNase-like" evidence="1">
    <location>
        <begin position="186"/>
        <end position="326"/>
    </location>
</feature>
<dbReference type="PANTHER" id="PTHR12302:SF2">
    <property type="entry name" value="STAPHYLOCOCCAL NUCLEASE DOMAIN-CONTAINING PROTEIN 1"/>
    <property type="match status" value="1"/>
</dbReference>
<name>A0A6N2KXD1_SALVM</name>
<accession>A0A6N2KXD1</accession>
<proteinExistence type="predicted"/>
<dbReference type="InterPro" id="IPR035437">
    <property type="entry name" value="SNase_OB-fold_sf"/>
</dbReference>
<evidence type="ECO:0000313" key="2">
    <source>
        <dbReference type="EMBL" id="VFU32973.1"/>
    </source>
</evidence>
<dbReference type="SMART" id="SM00318">
    <property type="entry name" value="SNc"/>
    <property type="match status" value="2"/>
</dbReference>
<protein>
    <recommendedName>
        <fullName evidence="1">TNase-like domain-containing protein</fullName>
    </recommendedName>
</protein>
<dbReference type="PANTHER" id="PTHR12302">
    <property type="entry name" value="EBNA2 BINDING PROTEIN P100"/>
    <property type="match status" value="1"/>
</dbReference>
<feature type="domain" description="TNase-like" evidence="1">
    <location>
        <begin position="10"/>
        <end position="151"/>
    </location>
</feature>
<dbReference type="GO" id="GO:0004519">
    <property type="term" value="F:endonuclease activity"/>
    <property type="evidence" value="ECO:0007669"/>
    <property type="project" value="UniProtKB-KW"/>
</dbReference>
<reference evidence="2" key="1">
    <citation type="submission" date="2019-03" db="EMBL/GenBank/DDBJ databases">
        <authorList>
            <person name="Mank J."/>
            <person name="Almeida P."/>
        </authorList>
    </citation>
    <scope>NUCLEOTIDE SEQUENCE</scope>
    <source>
        <strain evidence="2">78183</strain>
    </source>
</reference>
<dbReference type="PROSITE" id="PS50830">
    <property type="entry name" value="TNASE_3"/>
    <property type="match status" value="2"/>
</dbReference>
<sequence>MATSTAGATGWYRGKVKAVPSGDSLVIMAMTSSKPGPPPEKTITLSSLIAPRLARRGGVDEPFAWDSREYLRKLCIGQEVTFKVDYAVPSIGREFGSVFLGDKNVALLVVSEGWAKVREQGQQKGEASPFLAELLRLEEQAKQQGLGKWSKAPGASEAAIRNLPPSAIGDSGNFDAMGLLAANKGRPMQCIVEQIRDGSTIRVYLLPDFQFVQVFVAGIQAPSMGRRAAIETVSETETTSNGTNGDGSETRAALTSAQRLAASSAPPEVAPDPFGMEAKHFTELRTLNRDVRIVLEGVDKFNNLIGSVYYPDGESAKDLALELVENCKHDGRRC</sequence>
<dbReference type="SUPFAM" id="SSF50199">
    <property type="entry name" value="Staphylococcal nuclease"/>
    <property type="match status" value="2"/>
</dbReference>
<dbReference type="Pfam" id="PF00565">
    <property type="entry name" value="SNase"/>
    <property type="match status" value="2"/>
</dbReference>
<organism evidence="2">
    <name type="scientific">Salix viminalis</name>
    <name type="common">Common osier</name>
    <name type="synonym">Basket willow</name>
    <dbReference type="NCBI Taxonomy" id="40686"/>
    <lineage>
        <taxon>Eukaryota</taxon>
        <taxon>Viridiplantae</taxon>
        <taxon>Streptophyta</taxon>
        <taxon>Embryophyta</taxon>
        <taxon>Tracheophyta</taxon>
        <taxon>Spermatophyta</taxon>
        <taxon>Magnoliopsida</taxon>
        <taxon>eudicotyledons</taxon>
        <taxon>Gunneridae</taxon>
        <taxon>Pentapetalae</taxon>
        <taxon>rosids</taxon>
        <taxon>fabids</taxon>
        <taxon>Malpighiales</taxon>
        <taxon>Salicaceae</taxon>
        <taxon>Saliceae</taxon>
        <taxon>Salix</taxon>
    </lineage>
</organism>
<gene>
    <name evidence="2" type="ORF">SVIM_LOCUS148136</name>
</gene>
<dbReference type="InterPro" id="IPR016071">
    <property type="entry name" value="Staphylococal_nuclease_OB-fold"/>
</dbReference>